<evidence type="ECO:0000256" key="3">
    <source>
        <dbReference type="SAM" id="MobiDB-lite"/>
    </source>
</evidence>
<dbReference type="EMBL" id="CAXAMM010025557">
    <property type="protein sequence ID" value="CAK9057189.1"/>
    <property type="molecule type" value="Genomic_DNA"/>
</dbReference>
<feature type="compositionally biased region" description="Basic residues" evidence="3">
    <location>
        <begin position="933"/>
        <end position="948"/>
    </location>
</feature>
<dbReference type="GO" id="GO:0016874">
    <property type="term" value="F:ligase activity"/>
    <property type="evidence" value="ECO:0007669"/>
    <property type="project" value="UniProtKB-KW"/>
</dbReference>
<feature type="region of interest" description="Disordered" evidence="3">
    <location>
        <begin position="931"/>
        <end position="977"/>
    </location>
</feature>
<dbReference type="InterPro" id="IPR029063">
    <property type="entry name" value="SAM-dependent_MTases_sf"/>
</dbReference>
<name>A0ABP0N4D1_9DINO</name>
<sequence length="977" mass="109486">MSLANNPWWTAINEEGGSPWVGHTHYQIQLLAQDADLFYFRVRLQGIVTWAAVLVMLFQLVPNSIRLQLESVCTSAMALLTGTIAYLGRSYLSPNEVNHLRASLRGLSEDREEVLLSQMERVLRESKEALVDWWCSLDAAAGSHVEEIVTALVGASAATEEQERITFVACCARFFQSVLEATERRQFRAAQAGDESDWSPVSPHRLAHEEPPSWTAFLRKHDVKQRSDCEGGGYCGLLVRNEFAIRFVDGPEHCRKVVEIRSKAISCLQIGDRIGLLSTGPGQPRKILAILQFEGSFKILDSSFDLLYDLHHVTAREYQSFKATWARPESDHCFGWKFKLVHIFLERPVITAFCGVGAQVWAYFFPPSAQSGSSTPLKRKATDDLGEHELLSISKTRSLGSDSSALKRKVTDSVTPCSTAKVSRTSTSATIVESLPPDVGEELEEDSEMVVSNMSEESMCLCLLLDSTEWQALASQKVSWILRPYRGRESRFTVLIRTREGHEAVGIIEVGQVCDADLKDKAKVQEWAQVYSTAQLSCMKANKHAWAWCLSEVMPFSDPHRVKFLDLAPRYKNRPFTLSASKLKAVAVSHTPEKPHLQDTAKFFLAQLSESNLEQCLRTVQGLHQKVIRIGTTCSGTDICVHVLKETVGTLCKLKVVEMFSPALAVYENVPGAAQQTTDPAGRKHKPAVEVLAQDMKKLGYHFTWQIVDSRHFALPQRRNRIWGVAAVITGEEDPKRVGELYSECLDSMKSNFQFPTEVNFPPKPKENYRKRQHKDLVESAKQQSFRLTDVFVDCNGTMRRQVYCFGAVPCVIPKHPVFSVEMGRYLGAEDLLNCQGLWRSTWSPAGFEQLLQDPVLAHDLAGNSFSSTVCQSVLLSTFVCLPAAWSHAGASNPPDADANPGRMLRRLRGKQASDQYGPWHIQRVEKAERFGRSAKAKKARRKVPYARKSKDGDSRRHSKGKKEVASIWKKEQLLGT</sequence>
<dbReference type="Pfam" id="PF00145">
    <property type="entry name" value="DNA_methylase"/>
    <property type="match status" value="1"/>
</dbReference>
<organism evidence="4 5">
    <name type="scientific">Durusdinium trenchii</name>
    <dbReference type="NCBI Taxonomy" id="1381693"/>
    <lineage>
        <taxon>Eukaryota</taxon>
        <taxon>Sar</taxon>
        <taxon>Alveolata</taxon>
        <taxon>Dinophyceae</taxon>
        <taxon>Suessiales</taxon>
        <taxon>Symbiodiniaceae</taxon>
        <taxon>Durusdinium</taxon>
    </lineage>
</organism>
<dbReference type="Proteomes" id="UP001642464">
    <property type="component" value="Unassembled WGS sequence"/>
</dbReference>
<dbReference type="SUPFAM" id="SSF53335">
    <property type="entry name" value="S-adenosyl-L-methionine-dependent methyltransferases"/>
    <property type="match status" value="1"/>
</dbReference>
<reference evidence="4 5" key="1">
    <citation type="submission" date="2024-02" db="EMBL/GenBank/DDBJ databases">
        <authorList>
            <person name="Chen Y."/>
            <person name="Shah S."/>
            <person name="Dougan E. K."/>
            <person name="Thang M."/>
            <person name="Chan C."/>
        </authorList>
    </citation>
    <scope>NUCLEOTIDE SEQUENCE [LARGE SCALE GENOMIC DNA]</scope>
</reference>
<evidence type="ECO:0000313" key="5">
    <source>
        <dbReference type="Proteomes" id="UP001642464"/>
    </source>
</evidence>
<evidence type="ECO:0000256" key="1">
    <source>
        <dbReference type="ARBA" id="ARBA00022603"/>
    </source>
</evidence>
<evidence type="ECO:0000313" key="4">
    <source>
        <dbReference type="EMBL" id="CAK9057189.1"/>
    </source>
</evidence>
<gene>
    <name evidence="4" type="ORF">SCF082_LOCUS30716</name>
</gene>
<comment type="caution">
    <text evidence="4">The sequence shown here is derived from an EMBL/GenBank/DDBJ whole genome shotgun (WGS) entry which is preliminary data.</text>
</comment>
<keyword evidence="5" id="KW-1185">Reference proteome</keyword>
<protein>
    <submittedName>
        <fullName evidence="4">Anthranilate--CoA ligase</fullName>
    </submittedName>
</protein>
<feature type="compositionally biased region" description="Basic and acidic residues" evidence="3">
    <location>
        <begin position="949"/>
        <end position="977"/>
    </location>
</feature>
<evidence type="ECO:0000256" key="2">
    <source>
        <dbReference type="ARBA" id="ARBA00022679"/>
    </source>
</evidence>
<keyword evidence="1" id="KW-0489">Methyltransferase</keyword>
<proteinExistence type="predicted"/>
<dbReference type="Gene3D" id="3.40.50.150">
    <property type="entry name" value="Vaccinia Virus protein VP39"/>
    <property type="match status" value="1"/>
</dbReference>
<accession>A0ABP0N4D1</accession>
<keyword evidence="4" id="KW-0436">Ligase</keyword>
<dbReference type="InterPro" id="IPR001525">
    <property type="entry name" value="C5_MeTfrase"/>
</dbReference>
<keyword evidence="2" id="KW-0808">Transferase</keyword>